<evidence type="ECO:0000256" key="1">
    <source>
        <dbReference type="SAM" id="MobiDB-lite"/>
    </source>
</evidence>
<protein>
    <submittedName>
        <fullName evidence="2">B cell specific activator protein variant A delta 2/8/9</fullName>
    </submittedName>
</protein>
<dbReference type="RefSeq" id="NP_001267480.1">
    <property type="nucleotide sequence ID" value="NM_001280551.1"/>
</dbReference>
<evidence type="ECO:0000313" key="2">
    <source>
        <dbReference type="EMBL" id="ACM91603.1"/>
    </source>
</evidence>
<dbReference type="ChiTaRS" id="PAX5">
    <property type="organism name" value="human"/>
</dbReference>
<dbReference type="GeneID" id="5079"/>
<dbReference type="DNASU" id="5079"/>
<dbReference type="CTD" id="5079"/>
<organism evidence="2">
    <name type="scientific">Homo sapiens</name>
    <name type="common">Human</name>
    <dbReference type="NCBI Taxonomy" id="9606"/>
    <lineage>
        <taxon>Eukaryota</taxon>
        <taxon>Metazoa</taxon>
        <taxon>Chordata</taxon>
        <taxon>Craniata</taxon>
        <taxon>Vertebrata</taxon>
        <taxon>Euteleostomi</taxon>
        <taxon>Mammalia</taxon>
        <taxon>Eutheria</taxon>
        <taxon>Euarchontoglires</taxon>
        <taxon>Primates</taxon>
        <taxon>Haplorrhini</taxon>
        <taxon>Catarrhini</taxon>
        <taxon>Hominidae</taxon>
        <taxon>Homo</taxon>
    </lineage>
</organism>
<feature type="region of interest" description="Disordered" evidence="1">
    <location>
        <begin position="1"/>
        <end position="26"/>
    </location>
</feature>
<dbReference type="DisGeNET" id="5079"/>
<feature type="compositionally biased region" description="Polar residues" evidence="1">
    <location>
        <begin position="9"/>
        <end position="26"/>
    </location>
</feature>
<dbReference type="BioGRID-ORCS" id="5079">
    <property type="hits" value="27 hits in 1182 CRISPR screens"/>
</dbReference>
<reference evidence="2" key="2">
    <citation type="submission" date="2009-01" db="EMBL/GenBank/DDBJ databases">
        <authorList>
            <person name="Arseneau J.-R."/>
            <person name="Laflamme M."/>
            <person name="Lewis S.M."/>
            <person name="Maicas E."/>
            <person name="Ouellette R.J."/>
        </authorList>
    </citation>
    <scope>NUCLEOTIDE SEQUENCE</scope>
</reference>
<dbReference type="AlphaFoldDB" id="C0KTF5"/>
<dbReference type="PeptideAtlas" id="C0KTF5"/>
<sequence length="26" mass="2939">MDLEKNYPTPRTSRTGIMRQEASSLG</sequence>
<reference evidence="2" key="1">
    <citation type="journal article" date="2009" name="Br. J. Haematol.">
        <title>Multiple isoforms of PAX5 are expressed in both lymphomas and normal B-cells.</title>
        <authorList>
            <person name="Arseneau J.R."/>
            <person name="Laflamme M."/>
            <person name="Lewis S.M."/>
            <person name="Maicas E."/>
            <person name="Ouellette R.J."/>
        </authorList>
    </citation>
    <scope>NUCLEOTIDE SEQUENCE</scope>
</reference>
<dbReference type="EMBL" id="FJ626420">
    <property type="protein sequence ID" value="ACM91603.1"/>
    <property type="molecule type" value="mRNA"/>
</dbReference>
<name>C0KTF5_HUMAN</name>
<gene>
    <name evidence="2" type="primary">PAX5</name>
</gene>
<accession>C0KTF5</accession>
<dbReference type="OrthoDB" id="3225452at2759"/>
<proteinExistence type="evidence at transcript level"/>